<dbReference type="EC" id="2.5.1.59" evidence="3"/>
<evidence type="ECO:0000256" key="13">
    <source>
        <dbReference type="ARBA" id="ARBA00043086"/>
    </source>
</evidence>
<dbReference type="PROSITE" id="PS51147">
    <property type="entry name" value="PFTA"/>
    <property type="match status" value="5"/>
</dbReference>
<keyword evidence="8" id="KW-0460">Magnesium</keyword>
<keyword evidence="9" id="KW-0007">Acetylation</keyword>
<reference evidence="19" key="1">
    <citation type="submission" date="2018-11" db="EMBL/GenBank/DDBJ databases">
        <authorList>
            <person name="Alioto T."/>
            <person name="Alioto T."/>
        </authorList>
    </citation>
    <scope>NUCLEOTIDE SEQUENCE</scope>
</reference>
<evidence type="ECO:0000256" key="10">
    <source>
        <dbReference type="ARBA" id="ARBA00040965"/>
    </source>
</evidence>
<keyword evidence="5" id="KW-0637">Prenyltransferase</keyword>
<sequence>MSDSGSECGDGPWVAYREREEWKDVSPVPQDDGPHPIVQIAYSEKFRDVYDYFRAIVAKKEISDRALDLTKDAAELNAANYTVWHYRRTIMKELKKDLKEELRYITQVITEHPKNYQVWHHRRVIVEWLGDPKEELEFTAKILRGDAKNYHAWQHRQWVIREFNLWDNELDYVNKLLVDDLRNNSAWNQRYFVINNTTGFNDDVVDREVSYTQDFIKKAPNNESAWNYLKGVLLDRELSTYPGLMEFCQQLYNDRYRSPYLIACMIDAYEEMLENNNGDQEETLKKSVQMCTSLADEFDTIRSEYWNYVSRVLSNKYGQSTTPTTEQNVVS</sequence>
<evidence type="ECO:0000256" key="8">
    <source>
        <dbReference type="ARBA" id="ARBA00022842"/>
    </source>
</evidence>
<comment type="subunit">
    <text evidence="18">Heterodimer of FNTA and FNTB (farnesyltransferase). Heterodimer of FNTA and PGGT1B (geranylgeranyltransferase).</text>
</comment>
<evidence type="ECO:0000256" key="12">
    <source>
        <dbReference type="ARBA" id="ARBA00042436"/>
    </source>
</evidence>
<evidence type="ECO:0000256" key="3">
    <source>
        <dbReference type="ARBA" id="ARBA00012700"/>
    </source>
</evidence>
<dbReference type="AlphaFoldDB" id="A0A8B6D1H1"/>
<comment type="catalytic activity">
    <reaction evidence="16">
        <text>geranylgeranyl diphosphate + L-cysteinyl-[protein] = S-geranylgeranyl-L-cysteinyl-[protein] + diphosphate</text>
        <dbReference type="Rhea" id="RHEA:21240"/>
        <dbReference type="Rhea" id="RHEA-COMP:10131"/>
        <dbReference type="Rhea" id="RHEA-COMP:11537"/>
        <dbReference type="ChEBI" id="CHEBI:29950"/>
        <dbReference type="ChEBI" id="CHEBI:33019"/>
        <dbReference type="ChEBI" id="CHEBI:57533"/>
        <dbReference type="ChEBI" id="CHEBI:86021"/>
        <dbReference type="EC" id="2.5.1.59"/>
    </reaction>
</comment>
<evidence type="ECO:0000256" key="6">
    <source>
        <dbReference type="ARBA" id="ARBA00022679"/>
    </source>
</evidence>
<proteinExistence type="inferred from homology"/>
<dbReference type="EC" id="2.5.1.58" evidence="4"/>
<dbReference type="SUPFAM" id="SSF48439">
    <property type="entry name" value="Protein prenylyltransferase"/>
    <property type="match status" value="1"/>
</dbReference>
<comment type="catalytic activity">
    <reaction evidence="15">
        <text>L-cysteinyl-[protein] + (2E,6E)-farnesyl diphosphate = S-(2E,6E)-farnesyl-L-cysteinyl-[protein] + diphosphate</text>
        <dbReference type="Rhea" id="RHEA:13345"/>
        <dbReference type="Rhea" id="RHEA-COMP:10131"/>
        <dbReference type="Rhea" id="RHEA-COMP:11535"/>
        <dbReference type="ChEBI" id="CHEBI:29950"/>
        <dbReference type="ChEBI" id="CHEBI:33019"/>
        <dbReference type="ChEBI" id="CHEBI:86019"/>
        <dbReference type="ChEBI" id="CHEBI:175763"/>
        <dbReference type="EC" id="2.5.1.58"/>
    </reaction>
</comment>
<evidence type="ECO:0000256" key="15">
    <source>
        <dbReference type="ARBA" id="ARBA00050225"/>
    </source>
</evidence>
<evidence type="ECO:0000256" key="9">
    <source>
        <dbReference type="ARBA" id="ARBA00022990"/>
    </source>
</evidence>
<name>A0A8B6D1H1_MYTGA</name>
<keyword evidence="6 19" id="KW-0808">Transferase</keyword>
<comment type="cofactor">
    <cofactor evidence="1">
        <name>Mg(2+)</name>
        <dbReference type="ChEBI" id="CHEBI:18420"/>
    </cofactor>
</comment>
<dbReference type="InterPro" id="IPR002088">
    <property type="entry name" value="Prenyl_trans_a"/>
</dbReference>
<dbReference type="PANTHER" id="PTHR11129:SF1">
    <property type="entry name" value="PROTEIN FARNESYLTRANSFERASE_GERANYLGERANYLTRANSFERASE TYPE-1 SUBUNIT ALPHA"/>
    <property type="match status" value="1"/>
</dbReference>
<evidence type="ECO:0000256" key="16">
    <source>
        <dbReference type="ARBA" id="ARBA00050428"/>
    </source>
</evidence>
<dbReference type="Gene3D" id="1.25.40.120">
    <property type="entry name" value="Protein prenylyltransferase"/>
    <property type="match status" value="1"/>
</dbReference>
<dbReference type="GO" id="GO:0004662">
    <property type="term" value="F:CAAX-protein geranylgeranyltransferase activity"/>
    <property type="evidence" value="ECO:0007669"/>
    <property type="project" value="UniProtKB-EC"/>
</dbReference>
<gene>
    <name evidence="19" type="ORF">MGAL_10B015334</name>
</gene>
<evidence type="ECO:0000313" key="19">
    <source>
        <dbReference type="EMBL" id="VDI13189.1"/>
    </source>
</evidence>
<comment type="function">
    <text evidence="17">Essential subunit of both the farnesyltransferase and the geranylgeranyltransferase complex. Contributes to the transfer of a farnesyl or geranylgeranyl moiety from farnesyl or geranylgeranyl diphosphate to a cysteine at the fourth position from the C-terminus of several proteins having the C-terminal sequence Cys-aliphatic-aliphatic-X. May positively regulate neuromuscular junction development downstream of MUSK via its function in RAC1 prenylation and activation.</text>
</comment>
<dbReference type="PANTHER" id="PTHR11129">
    <property type="entry name" value="PROTEIN FARNESYLTRANSFERASE ALPHA SUBUNIT/RAB GERANYLGERANYL TRANSFERASE ALPHA SUBUNIT"/>
    <property type="match status" value="1"/>
</dbReference>
<dbReference type="EMBL" id="UYJE01002739">
    <property type="protein sequence ID" value="VDI13189.1"/>
    <property type="molecule type" value="Genomic_DNA"/>
</dbReference>
<dbReference type="OrthoDB" id="272289at2759"/>
<accession>A0A8B6D1H1</accession>
<evidence type="ECO:0000256" key="2">
    <source>
        <dbReference type="ARBA" id="ARBA00006734"/>
    </source>
</evidence>
<evidence type="ECO:0000256" key="4">
    <source>
        <dbReference type="ARBA" id="ARBA00012702"/>
    </source>
</evidence>
<dbReference type="Proteomes" id="UP000596742">
    <property type="component" value="Unassembled WGS sequence"/>
</dbReference>
<dbReference type="GO" id="GO:0005965">
    <property type="term" value="C:protein farnesyltransferase complex"/>
    <property type="evidence" value="ECO:0007669"/>
    <property type="project" value="TreeGrafter"/>
</dbReference>
<evidence type="ECO:0000256" key="14">
    <source>
        <dbReference type="ARBA" id="ARBA00043219"/>
    </source>
</evidence>
<organism evidence="19 20">
    <name type="scientific">Mytilus galloprovincialis</name>
    <name type="common">Mediterranean mussel</name>
    <dbReference type="NCBI Taxonomy" id="29158"/>
    <lineage>
        <taxon>Eukaryota</taxon>
        <taxon>Metazoa</taxon>
        <taxon>Spiralia</taxon>
        <taxon>Lophotrochozoa</taxon>
        <taxon>Mollusca</taxon>
        <taxon>Bivalvia</taxon>
        <taxon>Autobranchia</taxon>
        <taxon>Pteriomorphia</taxon>
        <taxon>Mytilida</taxon>
        <taxon>Mytiloidea</taxon>
        <taxon>Mytilidae</taxon>
        <taxon>Mytilinae</taxon>
        <taxon>Mytilus</taxon>
    </lineage>
</organism>
<dbReference type="GO" id="GO:0005953">
    <property type="term" value="C:CAAX-protein geranylgeranyltransferase complex"/>
    <property type="evidence" value="ECO:0007669"/>
    <property type="project" value="TreeGrafter"/>
</dbReference>
<evidence type="ECO:0000256" key="17">
    <source>
        <dbReference type="ARBA" id="ARBA00055408"/>
    </source>
</evidence>
<evidence type="ECO:0000256" key="5">
    <source>
        <dbReference type="ARBA" id="ARBA00022602"/>
    </source>
</evidence>
<evidence type="ECO:0000313" key="20">
    <source>
        <dbReference type="Proteomes" id="UP000596742"/>
    </source>
</evidence>
<evidence type="ECO:0000256" key="11">
    <source>
        <dbReference type="ARBA" id="ARBA00041392"/>
    </source>
</evidence>
<evidence type="ECO:0000256" key="7">
    <source>
        <dbReference type="ARBA" id="ARBA00022737"/>
    </source>
</evidence>
<evidence type="ECO:0000256" key="1">
    <source>
        <dbReference type="ARBA" id="ARBA00001946"/>
    </source>
</evidence>
<protein>
    <recommendedName>
        <fullName evidence="10">Protein farnesyltransferase/geranylgeranyltransferase type-1 subunit alpha</fullName>
        <ecNumber evidence="4">2.5.1.58</ecNumber>
        <ecNumber evidence="3">2.5.1.59</ecNumber>
    </recommendedName>
    <alternativeName>
        <fullName evidence="13">CAAX farnesyltransferase subunit alpha</fullName>
    </alternativeName>
    <alternativeName>
        <fullName evidence="12">FTase-alpha</fullName>
    </alternativeName>
    <alternativeName>
        <fullName evidence="11">Ras proteins prenyltransferase subunit alpha</fullName>
    </alternativeName>
    <alternativeName>
        <fullName evidence="14">Type I protein geranyl-geranyltransferase subunit alpha</fullName>
    </alternativeName>
</protein>
<comment type="similarity">
    <text evidence="2">Belongs to the protein prenyltransferase subunit alpha family.</text>
</comment>
<keyword evidence="7" id="KW-0677">Repeat</keyword>
<dbReference type="GO" id="GO:0004660">
    <property type="term" value="F:protein farnesyltransferase activity"/>
    <property type="evidence" value="ECO:0007669"/>
    <property type="project" value="UniProtKB-EC"/>
</dbReference>
<dbReference type="Pfam" id="PF01239">
    <property type="entry name" value="PPTA"/>
    <property type="match status" value="5"/>
</dbReference>
<dbReference type="FunFam" id="1.25.40.120:FF:000002">
    <property type="entry name" value="Protein farnesyltransferase/geranylgeranyltransferase type-1 subunit alpha"/>
    <property type="match status" value="1"/>
</dbReference>
<keyword evidence="20" id="KW-1185">Reference proteome</keyword>
<comment type="caution">
    <text evidence="19">The sequence shown here is derived from an EMBL/GenBank/DDBJ whole genome shotgun (WGS) entry which is preliminary data.</text>
</comment>
<evidence type="ECO:0000256" key="18">
    <source>
        <dbReference type="ARBA" id="ARBA00063604"/>
    </source>
</evidence>